<accession>A0A2U9IMP4</accession>
<evidence type="ECO:0000313" key="12">
    <source>
        <dbReference type="Proteomes" id="UP000248410"/>
    </source>
</evidence>
<keyword evidence="5 9" id="KW-0963">Cytoplasm</keyword>
<evidence type="ECO:0000256" key="7">
    <source>
        <dbReference type="ARBA" id="ARBA00025077"/>
    </source>
</evidence>
<dbReference type="HAMAP" id="MF_00307">
    <property type="entry name" value="PfdB"/>
    <property type="match status" value="1"/>
</dbReference>
<evidence type="ECO:0000256" key="5">
    <source>
        <dbReference type="ARBA" id="ARBA00022490"/>
    </source>
</evidence>
<comment type="similarity">
    <text evidence="2 9">Belongs to the prefoldin subunit beta family.</text>
</comment>
<dbReference type="AlphaFoldDB" id="A0A2U9IMP4"/>
<sequence length="128" mass="14854">MAEKIPPEIQTQIVKLQQLQSQLDRLAYEKSVIDNELREVNKVLEELSTLSADTPVYKIVGNVLVKKDKASVEKELNDRKEILELRSRTYQKQEALLRNQFEDLQKKVNELVQRYYPQSGQSSNPPKA</sequence>
<feature type="coiled-coil region" evidence="10">
    <location>
        <begin position="16"/>
        <end position="114"/>
    </location>
</feature>
<dbReference type="InterPro" id="IPR009053">
    <property type="entry name" value="Prefoldin"/>
</dbReference>
<name>A0A2U9IMP4_9CREN</name>
<keyword evidence="12" id="KW-1185">Reference proteome</keyword>
<protein>
    <recommendedName>
        <fullName evidence="4 9">Prefoldin subunit beta</fullName>
    </recommendedName>
    <alternativeName>
        <fullName evidence="8 9">GimC subunit beta</fullName>
    </alternativeName>
</protein>
<evidence type="ECO:0000256" key="6">
    <source>
        <dbReference type="ARBA" id="ARBA00023186"/>
    </source>
</evidence>
<dbReference type="SUPFAM" id="SSF46579">
    <property type="entry name" value="Prefoldin"/>
    <property type="match status" value="1"/>
</dbReference>
<dbReference type="InterPro" id="IPR012713">
    <property type="entry name" value="PfdB"/>
</dbReference>
<dbReference type="PANTHER" id="PTHR21431">
    <property type="entry name" value="PREFOLDIN SUBUNIT 6"/>
    <property type="match status" value="1"/>
</dbReference>
<dbReference type="InterPro" id="IPR002777">
    <property type="entry name" value="PFD_beta-like"/>
</dbReference>
<dbReference type="GeneID" id="36837648"/>
<dbReference type="RefSeq" id="WP_110380166.1">
    <property type="nucleotide sequence ID" value="NZ_CP029288.2"/>
</dbReference>
<dbReference type="EMBL" id="CP029288">
    <property type="protein sequence ID" value="AWR97276.1"/>
    <property type="molecule type" value="Genomic_DNA"/>
</dbReference>
<dbReference type="Proteomes" id="UP000248410">
    <property type="component" value="Chromosome"/>
</dbReference>
<proteinExistence type="inferred from homology"/>
<evidence type="ECO:0000256" key="8">
    <source>
        <dbReference type="ARBA" id="ARBA00033461"/>
    </source>
</evidence>
<dbReference type="NCBIfam" id="TIGR02338">
    <property type="entry name" value="gimC_beta"/>
    <property type="match status" value="1"/>
</dbReference>
<dbReference type="GO" id="GO:0051131">
    <property type="term" value="P:chaperone-mediated protein complex assembly"/>
    <property type="evidence" value="ECO:0007669"/>
    <property type="project" value="TreeGrafter"/>
</dbReference>
<dbReference type="GO" id="GO:0006457">
    <property type="term" value="P:protein folding"/>
    <property type="evidence" value="ECO:0007669"/>
    <property type="project" value="UniProtKB-UniRule"/>
</dbReference>
<evidence type="ECO:0000256" key="2">
    <source>
        <dbReference type="ARBA" id="ARBA00008045"/>
    </source>
</evidence>
<keyword evidence="6 9" id="KW-0143">Chaperone</keyword>
<evidence type="ECO:0000256" key="9">
    <source>
        <dbReference type="HAMAP-Rule" id="MF_00307"/>
    </source>
</evidence>
<reference evidence="11 12" key="1">
    <citation type="submission" date="2018-05" db="EMBL/GenBank/DDBJ databases">
        <title>Complete Genome Sequences of Extremely Thermoacidophilic, Metal-Mobilizing Type-Strain Members of the Archaeal Family Sulfolobaceae: Acidianus brierleyi DSM-1651T, Acidianus sulfidivorans DSM-18786T, Metallosphaera hakonensis DSM-7519T, and Metallosphaera prunae DSM-10039T.</title>
        <authorList>
            <person name="Counts J.A."/>
            <person name="Kelly R.M."/>
        </authorList>
    </citation>
    <scope>NUCLEOTIDE SEQUENCE [LARGE SCALE GENOMIC DNA]</scope>
    <source>
        <strain evidence="11 12">JP7</strain>
    </source>
</reference>
<dbReference type="FunFam" id="1.10.287.370:FF:000013">
    <property type="entry name" value="Prefoldin subunit beta"/>
    <property type="match status" value="1"/>
</dbReference>
<evidence type="ECO:0000256" key="1">
    <source>
        <dbReference type="ARBA" id="ARBA00004496"/>
    </source>
</evidence>
<keyword evidence="10" id="KW-0175">Coiled coil</keyword>
<evidence type="ECO:0000256" key="10">
    <source>
        <dbReference type="SAM" id="Coils"/>
    </source>
</evidence>
<dbReference type="GO" id="GO:0005737">
    <property type="term" value="C:cytoplasm"/>
    <property type="evidence" value="ECO:0007669"/>
    <property type="project" value="UniProtKB-SubCell"/>
</dbReference>
<dbReference type="CDD" id="cd23162">
    <property type="entry name" value="Prefoldin_beta_GimC"/>
    <property type="match status" value="1"/>
</dbReference>
<dbReference type="GO" id="GO:0051082">
    <property type="term" value="F:unfolded protein binding"/>
    <property type="evidence" value="ECO:0007669"/>
    <property type="project" value="UniProtKB-UniRule"/>
</dbReference>
<evidence type="ECO:0000256" key="3">
    <source>
        <dbReference type="ARBA" id="ARBA00011716"/>
    </source>
</evidence>
<evidence type="ECO:0000313" key="11">
    <source>
        <dbReference type="EMBL" id="AWR97276.1"/>
    </source>
</evidence>
<dbReference type="GO" id="GO:0016272">
    <property type="term" value="C:prefoldin complex"/>
    <property type="evidence" value="ECO:0007669"/>
    <property type="project" value="UniProtKB-UniRule"/>
</dbReference>
<dbReference type="OrthoDB" id="204796at2157"/>
<comment type="subunit">
    <text evidence="3 9">Heterohexamer of two alpha and four beta subunits.</text>
</comment>
<comment type="subcellular location">
    <subcellularLocation>
        <location evidence="1 9">Cytoplasm</location>
    </subcellularLocation>
</comment>
<gene>
    <name evidence="9" type="primary">pfdB</name>
    <name evidence="11" type="ORF">DFR86_06725</name>
</gene>
<organism evidence="11 12">
    <name type="scientific">Acidianus sulfidivorans JP7</name>
    <dbReference type="NCBI Taxonomy" id="619593"/>
    <lineage>
        <taxon>Archaea</taxon>
        <taxon>Thermoproteota</taxon>
        <taxon>Thermoprotei</taxon>
        <taxon>Sulfolobales</taxon>
        <taxon>Sulfolobaceae</taxon>
        <taxon>Acidianus</taxon>
    </lineage>
</organism>
<dbReference type="Pfam" id="PF01920">
    <property type="entry name" value="Prefoldin_2"/>
    <property type="match status" value="1"/>
</dbReference>
<dbReference type="KEGG" id="asul:DFR86_06725"/>
<comment type="function">
    <text evidence="7 9">Molecular chaperone capable of stabilizing a range of proteins. Seems to fulfill an ATP-independent, HSP70-like function in archaeal de novo protein folding.</text>
</comment>
<dbReference type="Gene3D" id="1.10.287.370">
    <property type="match status" value="1"/>
</dbReference>
<evidence type="ECO:0000256" key="4">
    <source>
        <dbReference type="ARBA" id="ARBA00016304"/>
    </source>
</evidence>
<dbReference type="PANTHER" id="PTHR21431:SF0">
    <property type="entry name" value="PREFOLDIN SUBUNIT 6"/>
    <property type="match status" value="1"/>
</dbReference>
<dbReference type="GO" id="GO:0051087">
    <property type="term" value="F:protein-folding chaperone binding"/>
    <property type="evidence" value="ECO:0007669"/>
    <property type="project" value="TreeGrafter"/>
</dbReference>